<dbReference type="InterPro" id="IPR050534">
    <property type="entry name" value="Coronavir_polyprotein_1ab"/>
</dbReference>
<dbReference type="GO" id="GO:0006310">
    <property type="term" value="P:DNA recombination"/>
    <property type="evidence" value="ECO:0007669"/>
    <property type="project" value="InterPro"/>
</dbReference>
<dbReference type="CDD" id="cd18809">
    <property type="entry name" value="SF1_C_RecD"/>
    <property type="match status" value="1"/>
</dbReference>
<dbReference type="InterPro" id="IPR003593">
    <property type="entry name" value="AAA+_ATPase"/>
</dbReference>
<dbReference type="PANTHER" id="PTHR43788">
    <property type="entry name" value="DNA2/NAM7 HELICASE FAMILY MEMBER"/>
    <property type="match status" value="1"/>
</dbReference>
<dbReference type="RefSeq" id="WP_162660627.1">
    <property type="nucleotide sequence ID" value="NZ_LR593887.1"/>
</dbReference>
<dbReference type="GO" id="GO:0005524">
    <property type="term" value="F:ATP binding"/>
    <property type="evidence" value="ECO:0007669"/>
    <property type="project" value="UniProtKB-KW"/>
</dbReference>
<dbReference type="Proteomes" id="UP000464378">
    <property type="component" value="Chromosome"/>
</dbReference>
<evidence type="ECO:0000313" key="5">
    <source>
        <dbReference type="Proteomes" id="UP000464378"/>
    </source>
</evidence>
<evidence type="ECO:0000259" key="3">
    <source>
        <dbReference type="SMART" id="SM00382"/>
    </source>
</evidence>
<dbReference type="Pfam" id="PF13245">
    <property type="entry name" value="AAA_19"/>
    <property type="match status" value="1"/>
</dbReference>
<sequence length="746" mass="82438">MSETISGSIERITFHSVESGYAVLRVKVSGRRDLLTVVGTISSVVAGEYIQATGQWVTDREHGIQFKAESLITTPPHTIEGIVKYLSSGLVRGIGPHYAKKIVEVFGDRTLQVIDESPTHLSEIKGIGPRRLQQIRQSWEEQKGVRSIMLFLKSHGVGTARAVRIYKTYGDQAVELVRANPYRLTTDIWGVGFKIADELARSLGLPANSVMRARAAIRFILQELSASGNVGSPEPLVIEKVIELTDIDEPMIRDAIDECVLEKEIVREIPPREALALAGSDPWLFLTPLHLAETNVARLLVRLNRGAHPLANEDAATLIAGIEAKMGITLAKTQRLAIEASLQEKLLVITGGPGVGKTTIVRGIIEIFNAKRQRIVLCAPTGRAAKRLSESTGQEAKTIHRLLEFDPTNGGFKKSADEPIEADLLVMDEASMVDIVLLNQLLRAVPPWACVVLVGDVDQLPSVGPGTVLADLIHSGQIPVVRLTEIFRQAEQSWIVRAAHAINSGEEPQSAPAGQGDFYFVEAREPEQVLERIVMMVRERIPSRFGLDPLVDVQVLAPMNRTELGVRNLNSVLQAALNPESPQRKEVQRYGQTFRVGDKVIQTQNNYQKEVFNGDIGRIQSIDEVGQEVEIHFEGRPVVYEFNELDEVSLAYAISVHKSQGSEYPAVVIPVHTQHYIMLQRNLFYTGVTRGKRLVVLVGSRYALRQAVNNAEIRNRCTLLRWRIQALAHAADASDARIDSGQRGRV</sequence>
<protein>
    <recommendedName>
        <fullName evidence="3">AAA+ ATPase domain-containing protein</fullName>
    </recommendedName>
</protein>
<keyword evidence="2" id="KW-0067">ATP-binding</keyword>
<dbReference type="SMART" id="SM00382">
    <property type="entry name" value="AAA"/>
    <property type="match status" value="1"/>
</dbReference>
<dbReference type="EMBL" id="LR593887">
    <property type="protein sequence ID" value="VTS08462.1"/>
    <property type="molecule type" value="Genomic_DNA"/>
</dbReference>
<accession>A0A6C2YWM7</accession>
<dbReference type="GO" id="GO:0043139">
    <property type="term" value="F:5'-3' DNA helicase activity"/>
    <property type="evidence" value="ECO:0007669"/>
    <property type="project" value="InterPro"/>
</dbReference>
<keyword evidence="4" id="KW-0378">Hydrolase</keyword>
<dbReference type="SUPFAM" id="SSF47781">
    <property type="entry name" value="RuvA domain 2-like"/>
    <property type="match status" value="1"/>
</dbReference>
<dbReference type="InterPro" id="IPR027417">
    <property type="entry name" value="P-loop_NTPase"/>
</dbReference>
<dbReference type="InterPro" id="IPR029493">
    <property type="entry name" value="RecD2-like_HHH"/>
</dbReference>
<dbReference type="GO" id="GO:0009338">
    <property type="term" value="C:exodeoxyribonuclease V complex"/>
    <property type="evidence" value="ECO:0007669"/>
    <property type="project" value="TreeGrafter"/>
</dbReference>
<dbReference type="HAMAP" id="MF_01488">
    <property type="entry name" value="RecD2"/>
    <property type="match status" value="1"/>
</dbReference>
<dbReference type="GO" id="GO:0003677">
    <property type="term" value="F:DNA binding"/>
    <property type="evidence" value="ECO:0007669"/>
    <property type="project" value="InterPro"/>
</dbReference>
<organism evidence="4">
    <name type="scientific">Tuwongella immobilis</name>
    <dbReference type="NCBI Taxonomy" id="692036"/>
    <lineage>
        <taxon>Bacteria</taxon>
        <taxon>Pseudomonadati</taxon>
        <taxon>Planctomycetota</taxon>
        <taxon>Planctomycetia</taxon>
        <taxon>Gemmatales</taxon>
        <taxon>Gemmataceae</taxon>
        <taxon>Tuwongella</taxon>
    </lineage>
</organism>
<dbReference type="NCBIfam" id="TIGR01448">
    <property type="entry name" value="recD_rel"/>
    <property type="match status" value="1"/>
</dbReference>
<dbReference type="Pfam" id="PF23139">
    <property type="entry name" value="OB_YrrC"/>
    <property type="match status" value="1"/>
</dbReference>
<dbReference type="Pfam" id="PF13538">
    <property type="entry name" value="UvrD_C_2"/>
    <property type="match status" value="1"/>
</dbReference>
<evidence type="ECO:0000256" key="1">
    <source>
        <dbReference type="ARBA" id="ARBA00022741"/>
    </source>
</evidence>
<proteinExistence type="inferred from homology"/>
<dbReference type="Gene3D" id="1.10.10.2220">
    <property type="match status" value="1"/>
</dbReference>
<keyword evidence="1" id="KW-0547">Nucleotide-binding</keyword>
<evidence type="ECO:0000256" key="2">
    <source>
        <dbReference type="ARBA" id="ARBA00022840"/>
    </source>
</evidence>
<reference evidence="4" key="1">
    <citation type="submission" date="2019-04" db="EMBL/GenBank/DDBJ databases">
        <authorList>
            <consortium name="Science for Life Laboratories"/>
        </authorList>
    </citation>
    <scope>NUCLEOTIDE SEQUENCE</scope>
    <source>
        <strain evidence="4">MBLW1</strain>
    </source>
</reference>
<dbReference type="Gene3D" id="3.40.50.300">
    <property type="entry name" value="P-loop containing nucleotide triphosphate hydrolases"/>
    <property type="match status" value="2"/>
</dbReference>
<dbReference type="GO" id="GO:0017116">
    <property type="term" value="F:single-stranded DNA helicase activity"/>
    <property type="evidence" value="ECO:0007669"/>
    <property type="project" value="TreeGrafter"/>
</dbReference>
<dbReference type="InterPro" id="IPR041451">
    <property type="entry name" value="RecD2_SH13"/>
</dbReference>
<dbReference type="InterPro" id="IPR010994">
    <property type="entry name" value="RuvA_2-like"/>
</dbReference>
<evidence type="ECO:0000313" key="4">
    <source>
        <dbReference type="EMBL" id="VIP05553.1"/>
    </source>
</evidence>
<dbReference type="Pfam" id="PF14490">
    <property type="entry name" value="HHH_RecD2"/>
    <property type="match status" value="1"/>
</dbReference>
<feature type="domain" description="AAA+ ATPase" evidence="3">
    <location>
        <begin position="343"/>
        <end position="484"/>
    </location>
</feature>
<dbReference type="AlphaFoldDB" id="A0A6C2YWM7"/>
<dbReference type="InterPro" id="IPR055446">
    <property type="entry name" value="RecD2_N_OB"/>
</dbReference>
<dbReference type="InterPro" id="IPR006345">
    <property type="entry name" value="RecD2"/>
</dbReference>
<dbReference type="Gene3D" id="2.30.30.940">
    <property type="match status" value="1"/>
</dbReference>
<dbReference type="InParanoid" id="A0A6C2YWM7"/>
<dbReference type="EMBL" id="LR586016">
    <property type="protein sequence ID" value="VIP05553.1"/>
    <property type="molecule type" value="Genomic_DNA"/>
</dbReference>
<dbReference type="InterPro" id="IPR027785">
    <property type="entry name" value="UvrD-like_helicase_C"/>
</dbReference>
<dbReference type="Pfam" id="PF14520">
    <property type="entry name" value="HHH_5"/>
    <property type="match status" value="1"/>
</dbReference>
<dbReference type="KEGG" id="tim:GMBLW1_36400"/>
<dbReference type="PANTHER" id="PTHR43788:SF6">
    <property type="entry name" value="DNA HELICASE B"/>
    <property type="match status" value="1"/>
</dbReference>
<dbReference type="Gene3D" id="1.10.150.20">
    <property type="entry name" value="5' to 3' exonuclease, C-terminal subdomain"/>
    <property type="match status" value="1"/>
</dbReference>
<name>A0A6C2YWM7_9BACT</name>
<dbReference type="CDD" id="cd17933">
    <property type="entry name" value="DEXSc_RecD-like"/>
    <property type="match status" value="1"/>
</dbReference>
<dbReference type="Pfam" id="PF18335">
    <property type="entry name" value="SH3_13"/>
    <property type="match status" value="1"/>
</dbReference>
<keyword evidence="5" id="KW-1185">Reference proteome</keyword>
<gene>
    <name evidence="4" type="ORF">GMBLW1_36400</name>
</gene>
<keyword evidence="4" id="KW-0347">Helicase</keyword>
<dbReference type="FunCoup" id="A0A6C2YWM7">
    <property type="interactions" value="134"/>
</dbReference>
<dbReference type="SUPFAM" id="SSF52540">
    <property type="entry name" value="P-loop containing nucleoside triphosphate hydrolases"/>
    <property type="match status" value="2"/>
</dbReference>